<name>A0A6G0YH99_APHCR</name>
<keyword evidence="7" id="KW-0119">Carbohydrate metabolism</keyword>
<sequence length="208" mass="23278">MFSYYFIDYLGVRPIPKAPRLKPVYTMSDQQQYEPPAFDSNCMTLTRYVLAQQKKVPSATGDLTQLLTSIQTAVKAVSSAVRRAGLTHLYGMDGSTNVQGEDVKKLDVLSNELFINMLASSFTVHMMVSEENETVIEIETEKRGKYVVCFDPLDGSSNIDCLVSIGSIFGIFKYLLTVLVHNIIHVGMAVFDQKRILPFSIMIGYVIK</sequence>
<evidence type="ECO:0000313" key="10">
    <source>
        <dbReference type="Proteomes" id="UP000478052"/>
    </source>
</evidence>
<dbReference type="GO" id="GO:0006000">
    <property type="term" value="P:fructose metabolic process"/>
    <property type="evidence" value="ECO:0007669"/>
    <property type="project" value="TreeGrafter"/>
</dbReference>
<accession>A0A6G0YH99</accession>
<dbReference type="SUPFAM" id="SSF56655">
    <property type="entry name" value="Carbohydrate phosphatase"/>
    <property type="match status" value="1"/>
</dbReference>
<keyword evidence="5" id="KW-0460">Magnesium</keyword>
<comment type="catalytic activity">
    <reaction evidence="1">
        <text>beta-D-fructose 1,6-bisphosphate + H2O = beta-D-fructose 6-phosphate + phosphate</text>
        <dbReference type="Rhea" id="RHEA:11064"/>
        <dbReference type="ChEBI" id="CHEBI:15377"/>
        <dbReference type="ChEBI" id="CHEBI:32966"/>
        <dbReference type="ChEBI" id="CHEBI:43474"/>
        <dbReference type="ChEBI" id="CHEBI:57634"/>
        <dbReference type="EC" id="3.1.3.11"/>
    </reaction>
</comment>
<comment type="similarity">
    <text evidence="7">Belongs to the FBPase class 1 family.</text>
</comment>
<keyword evidence="4" id="KW-0479">Metal-binding</keyword>
<evidence type="ECO:0000256" key="4">
    <source>
        <dbReference type="ARBA" id="ARBA00022723"/>
    </source>
</evidence>
<protein>
    <recommendedName>
        <fullName evidence="3">fructose-bisphosphatase</fullName>
        <ecNumber evidence="3">3.1.3.11</ecNumber>
    </recommendedName>
</protein>
<dbReference type="InterPro" id="IPR000146">
    <property type="entry name" value="FBPase_class-1"/>
</dbReference>
<keyword evidence="7" id="KW-0378">Hydrolase</keyword>
<comment type="pathway">
    <text evidence="6">Carbohydrate biosynthesis.</text>
</comment>
<dbReference type="EC" id="3.1.3.11" evidence="3"/>
<dbReference type="InterPro" id="IPR033391">
    <property type="entry name" value="FBPase_N"/>
</dbReference>
<dbReference type="OrthoDB" id="10256725at2759"/>
<proteinExistence type="inferred from homology"/>
<dbReference type="PANTHER" id="PTHR11556">
    <property type="entry name" value="FRUCTOSE-1,6-BISPHOSPHATASE-RELATED"/>
    <property type="match status" value="1"/>
</dbReference>
<dbReference type="PANTHER" id="PTHR11556:SF1">
    <property type="entry name" value="FRUCTOSE-BISPHOSPHATASE"/>
    <property type="match status" value="1"/>
</dbReference>
<gene>
    <name evidence="9" type="ORF">FWK35_00019407</name>
</gene>
<dbReference type="GO" id="GO:0046872">
    <property type="term" value="F:metal ion binding"/>
    <property type="evidence" value="ECO:0007669"/>
    <property type="project" value="UniProtKB-KW"/>
</dbReference>
<evidence type="ECO:0000256" key="2">
    <source>
        <dbReference type="ARBA" id="ARBA00011881"/>
    </source>
</evidence>
<dbReference type="GO" id="GO:0006094">
    <property type="term" value="P:gluconeogenesis"/>
    <property type="evidence" value="ECO:0007669"/>
    <property type="project" value="TreeGrafter"/>
</dbReference>
<evidence type="ECO:0000256" key="1">
    <source>
        <dbReference type="ARBA" id="ARBA00001273"/>
    </source>
</evidence>
<dbReference type="Pfam" id="PF00316">
    <property type="entry name" value="FBPase"/>
    <property type="match status" value="1"/>
</dbReference>
<dbReference type="GO" id="GO:0005829">
    <property type="term" value="C:cytosol"/>
    <property type="evidence" value="ECO:0007669"/>
    <property type="project" value="TreeGrafter"/>
</dbReference>
<evidence type="ECO:0000313" key="9">
    <source>
        <dbReference type="EMBL" id="KAF0755977.1"/>
    </source>
</evidence>
<dbReference type="InterPro" id="IPR028343">
    <property type="entry name" value="FBPtase"/>
</dbReference>
<dbReference type="AlphaFoldDB" id="A0A6G0YH99"/>
<comment type="subunit">
    <text evidence="2">Homotetramer.</text>
</comment>
<keyword evidence="10" id="KW-1185">Reference proteome</keyword>
<evidence type="ECO:0000259" key="8">
    <source>
        <dbReference type="Pfam" id="PF00316"/>
    </source>
</evidence>
<dbReference type="EMBL" id="VUJU01003969">
    <property type="protein sequence ID" value="KAF0755977.1"/>
    <property type="molecule type" value="Genomic_DNA"/>
</dbReference>
<reference evidence="9 10" key="1">
    <citation type="submission" date="2019-08" db="EMBL/GenBank/DDBJ databases">
        <title>Whole genome of Aphis craccivora.</title>
        <authorList>
            <person name="Voronova N.V."/>
            <person name="Shulinski R.S."/>
            <person name="Bandarenka Y.V."/>
            <person name="Zhorov D.G."/>
            <person name="Warner D."/>
        </authorList>
    </citation>
    <scope>NUCLEOTIDE SEQUENCE [LARGE SCALE GENOMIC DNA]</scope>
    <source>
        <strain evidence="9">180601</strain>
        <tissue evidence="9">Whole Body</tissue>
    </source>
</reference>
<dbReference type="Proteomes" id="UP000478052">
    <property type="component" value="Unassembled WGS sequence"/>
</dbReference>
<dbReference type="GO" id="GO:0005986">
    <property type="term" value="P:sucrose biosynthetic process"/>
    <property type="evidence" value="ECO:0007669"/>
    <property type="project" value="TreeGrafter"/>
</dbReference>
<evidence type="ECO:0000256" key="7">
    <source>
        <dbReference type="RuleBase" id="RU000508"/>
    </source>
</evidence>
<organism evidence="9 10">
    <name type="scientific">Aphis craccivora</name>
    <name type="common">Cowpea aphid</name>
    <dbReference type="NCBI Taxonomy" id="307492"/>
    <lineage>
        <taxon>Eukaryota</taxon>
        <taxon>Metazoa</taxon>
        <taxon>Ecdysozoa</taxon>
        <taxon>Arthropoda</taxon>
        <taxon>Hexapoda</taxon>
        <taxon>Insecta</taxon>
        <taxon>Pterygota</taxon>
        <taxon>Neoptera</taxon>
        <taxon>Paraneoptera</taxon>
        <taxon>Hemiptera</taxon>
        <taxon>Sternorrhyncha</taxon>
        <taxon>Aphidomorpha</taxon>
        <taxon>Aphidoidea</taxon>
        <taxon>Aphididae</taxon>
        <taxon>Aphidini</taxon>
        <taxon>Aphis</taxon>
        <taxon>Aphis</taxon>
    </lineage>
</organism>
<feature type="domain" description="Fructose-1-6-bisphosphatase class I N-terminal" evidence="8">
    <location>
        <begin position="43"/>
        <end position="173"/>
    </location>
</feature>
<evidence type="ECO:0000256" key="6">
    <source>
        <dbReference type="ARBA" id="ARBA00024331"/>
    </source>
</evidence>
<dbReference type="GO" id="GO:0042132">
    <property type="term" value="F:fructose 1,6-bisphosphate 1-phosphatase activity"/>
    <property type="evidence" value="ECO:0007669"/>
    <property type="project" value="UniProtKB-EC"/>
</dbReference>
<comment type="caution">
    <text evidence="9">The sequence shown here is derived from an EMBL/GenBank/DDBJ whole genome shotgun (WGS) entry which is preliminary data.</text>
</comment>
<dbReference type="PRINTS" id="PR00115">
    <property type="entry name" value="F16BPHPHTASE"/>
</dbReference>
<evidence type="ECO:0000256" key="5">
    <source>
        <dbReference type="ARBA" id="ARBA00022842"/>
    </source>
</evidence>
<dbReference type="Gene3D" id="3.30.540.10">
    <property type="entry name" value="Fructose-1,6-Bisphosphatase, subunit A, domain 1"/>
    <property type="match status" value="1"/>
</dbReference>
<dbReference type="GO" id="GO:0006002">
    <property type="term" value="P:fructose 6-phosphate metabolic process"/>
    <property type="evidence" value="ECO:0007669"/>
    <property type="project" value="TreeGrafter"/>
</dbReference>
<evidence type="ECO:0000256" key="3">
    <source>
        <dbReference type="ARBA" id="ARBA00013093"/>
    </source>
</evidence>
<dbReference type="GO" id="GO:0030388">
    <property type="term" value="P:fructose 1,6-bisphosphate metabolic process"/>
    <property type="evidence" value="ECO:0007669"/>
    <property type="project" value="TreeGrafter"/>
</dbReference>